<evidence type="ECO:0000256" key="3">
    <source>
        <dbReference type="PIRSR" id="PIRSR005902-1"/>
    </source>
</evidence>
<dbReference type="Proteomes" id="UP000185891">
    <property type="component" value="Unassembled WGS sequence"/>
</dbReference>
<feature type="binding site" evidence="3">
    <location>
        <position position="9"/>
    </location>
    <ligand>
        <name>a divalent metal cation</name>
        <dbReference type="ChEBI" id="CHEBI:60240"/>
        <label>1</label>
    </ligand>
</feature>
<name>A0A1F5ELU5_9BACT</name>
<evidence type="ECO:0008006" key="6">
    <source>
        <dbReference type="Google" id="ProtNLM"/>
    </source>
</evidence>
<dbReference type="EMBL" id="MFAA01000039">
    <property type="protein sequence ID" value="OGD68270.1"/>
    <property type="molecule type" value="Genomic_DNA"/>
</dbReference>
<dbReference type="PIRSF" id="PIRSF005902">
    <property type="entry name" value="DNase_TatD"/>
    <property type="match status" value="1"/>
</dbReference>
<feature type="binding site" evidence="3">
    <location>
        <position position="163"/>
    </location>
    <ligand>
        <name>a divalent metal cation</name>
        <dbReference type="ChEBI" id="CHEBI:60240"/>
        <label>2</label>
    </ligand>
</feature>
<proteinExistence type="predicted"/>
<dbReference type="GO" id="GO:0046872">
    <property type="term" value="F:metal ion binding"/>
    <property type="evidence" value="ECO:0007669"/>
    <property type="project" value="UniProtKB-KW"/>
</dbReference>
<gene>
    <name evidence="4" type="ORF">A3E89_00370</name>
</gene>
<organism evidence="4 5">
    <name type="scientific">Candidatus Campbellbacteria bacterium RIFCSPHIGHO2_12_FULL_35_10</name>
    <dbReference type="NCBI Taxonomy" id="1797578"/>
    <lineage>
        <taxon>Bacteria</taxon>
        <taxon>Candidatus Campbelliibacteriota</taxon>
    </lineage>
</organism>
<dbReference type="GO" id="GO:0016788">
    <property type="term" value="F:hydrolase activity, acting on ester bonds"/>
    <property type="evidence" value="ECO:0007669"/>
    <property type="project" value="InterPro"/>
</dbReference>
<dbReference type="CDD" id="cd01310">
    <property type="entry name" value="TatD_DNAse"/>
    <property type="match status" value="1"/>
</dbReference>
<feature type="binding site" evidence="3">
    <location>
        <position position="211"/>
    </location>
    <ligand>
        <name>a divalent metal cation</name>
        <dbReference type="ChEBI" id="CHEBI:60240"/>
        <label>1</label>
    </ligand>
</feature>
<accession>A0A1F5ELU5</accession>
<keyword evidence="1 3" id="KW-0479">Metal-binding</keyword>
<reference evidence="4 5" key="1">
    <citation type="journal article" date="2016" name="Nat. Commun.">
        <title>Thousands of microbial genomes shed light on interconnected biogeochemical processes in an aquifer system.</title>
        <authorList>
            <person name="Anantharaman K."/>
            <person name="Brown C.T."/>
            <person name="Hug L.A."/>
            <person name="Sharon I."/>
            <person name="Castelle C.J."/>
            <person name="Probst A.J."/>
            <person name="Thomas B.C."/>
            <person name="Singh A."/>
            <person name="Wilkins M.J."/>
            <person name="Karaoz U."/>
            <person name="Brodie E.L."/>
            <person name="Williams K.H."/>
            <person name="Hubbard S.S."/>
            <person name="Banfield J.F."/>
        </authorList>
    </citation>
    <scope>NUCLEOTIDE SEQUENCE [LARGE SCALE GENOMIC DNA]</scope>
</reference>
<evidence type="ECO:0000256" key="1">
    <source>
        <dbReference type="ARBA" id="ARBA00022723"/>
    </source>
</evidence>
<dbReference type="FunFam" id="3.20.20.140:FF:000005">
    <property type="entry name" value="TatD family hydrolase"/>
    <property type="match status" value="1"/>
</dbReference>
<dbReference type="GO" id="GO:0004536">
    <property type="term" value="F:DNA nuclease activity"/>
    <property type="evidence" value="ECO:0007669"/>
    <property type="project" value="InterPro"/>
</dbReference>
<dbReference type="SUPFAM" id="SSF51556">
    <property type="entry name" value="Metallo-dependent hydrolases"/>
    <property type="match status" value="1"/>
</dbReference>
<comment type="caution">
    <text evidence="4">The sequence shown here is derived from an EMBL/GenBank/DDBJ whole genome shotgun (WGS) entry which is preliminary data.</text>
</comment>
<dbReference type="InterPro" id="IPR018228">
    <property type="entry name" value="DNase_TatD-rel_CS"/>
</dbReference>
<keyword evidence="2" id="KW-0378">Hydrolase</keyword>
<dbReference type="InterPro" id="IPR015991">
    <property type="entry name" value="TatD/YcfH-like"/>
</dbReference>
<feature type="binding site" evidence="3">
    <location>
        <position position="135"/>
    </location>
    <ligand>
        <name>a divalent metal cation</name>
        <dbReference type="ChEBI" id="CHEBI:60240"/>
        <label>2</label>
    </ligand>
</feature>
<evidence type="ECO:0000313" key="5">
    <source>
        <dbReference type="Proteomes" id="UP000185891"/>
    </source>
</evidence>
<sequence>MNYFDIHSHLDFPKFDEDKDDVISRMKDEGIFTITVGTDLEDSRKAVALAEKHENIYATIGLHPNDNHKENFDENDYVDLVKSPKVVAIGECGLEFFNLTDKQGLSVEEEKKRQIEIFKSQIDFAVKYDKPLMIHTRDAHIETIKILEEKKNQYGEKLRGNIHFFSGDTDLAKKYIDLGFTISFTGVITFAKDYDEVIKNISLDKIMSETDAPFVAPVPFRGKRCEPSYVKEVVKRIAEIKGLDFEQVRDQMVKNALREFKIAF</sequence>
<dbReference type="PROSITE" id="PS01091">
    <property type="entry name" value="TATD_3"/>
    <property type="match status" value="1"/>
</dbReference>
<dbReference type="PANTHER" id="PTHR46124:SF2">
    <property type="entry name" value="D-AMINOACYL-TRNA DEACYLASE"/>
    <property type="match status" value="1"/>
</dbReference>
<dbReference type="Pfam" id="PF01026">
    <property type="entry name" value="TatD_DNase"/>
    <property type="match status" value="1"/>
</dbReference>
<dbReference type="NCBIfam" id="TIGR00010">
    <property type="entry name" value="YchF/TatD family DNA exonuclease"/>
    <property type="match status" value="1"/>
</dbReference>
<protein>
    <recommendedName>
        <fullName evidence="6">Hydrolase TatD</fullName>
    </recommendedName>
</protein>
<evidence type="ECO:0000256" key="2">
    <source>
        <dbReference type="ARBA" id="ARBA00022801"/>
    </source>
</evidence>
<feature type="binding site" evidence="3">
    <location>
        <position position="7"/>
    </location>
    <ligand>
        <name>a divalent metal cation</name>
        <dbReference type="ChEBI" id="CHEBI:60240"/>
        <label>1</label>
    </ligand>
</feature>
<dbReference type="PANTHER" id="PTHR46124">
    <property type="entry name" value="D-AMINOACYL-TRNA DEACYLASE"/>
    <property type="match status" value="1"/>
</dbReference>
<dbReference type="InterPro" id="IPR032466">
    <property type="entry name" value="Metal_Hydrolase"/>
</dbReference>
<dbReference type="AlphaFoldDB" id="A0A1F5ELU5"/>
<dbReference type="Gene3D" id="3.20.20.140">
    <property type="entry name" value="Metal-dependent hydrolases"/>
    <property type="match status" value="1"/>
</dbReference>
<feature type="binding site" evidence="3">
    <location>
        <position position="91"/>
    </location>
    <ligand>
        <name>a divalent metal cation</name>
        <dbReference type="ChEBI" id="CHEBI:60240"/>
        <label>1</label>
    </ligand>
</feature>
<dbReference type="InterPro" id="IPR001130">
    <property type="entry name" value="TatD-like"/>
</dbReference>
<evidence type="ECO:0000313" key="4">
    <source>
        <dbReference type="EMBL" id="OGD68270.1"/>
    </source>
</evidence>